<feature type="domain" description="G-protein coupled receptors family 2 profile 2" evidence="8">
    <location>
        <begin position="131"/>
        <end position="386"/>
    </location>
</feature>
<dbReference type="GO" id="GO:0007189">
    <property type="term" value="P:adenylate cyclase-activating G protein-coupled receptor signaling pathway"/>
    <property type="evidence" value="ECO:0007669"/>
    <property type="project" value="TreeGrafter"/>
</dbReference>
<name>A0A4W3HTE7_CALMI</name>
<keyword evidence="3 7" id="KW-0812">Transmembrane</keyword>
<dbReference type="Gene3D" id="2.60.220.50">
    <property type="match status" value="1"/>
</dbReference>
<feature type="transmembrane region" description="Helical" evidence="7">
    <location>
        <begin position="333"/>
        <end position="356"/>
    </location>
</feature>
<dbReference type="Proteomes" id="UP000314986">
    <property type="component" value="Unassembled WGS sequence"/>
</dbReference>
<feature type="transmembrane region" description="Helical" evidence="7">
    <location>
        <begin position="134"/>
        <end position="152"/>
    </location>
</feature>
<organism evidence="9 10">
    <name type="scientific">Callorhinchus milii</name>
    <name type="common">Ghost shark</name>
    <dbReference type="NCBI Taxonomy" id="7868"/>
    <lineage>
        <taxon>Eukaryota</taxon>
        <taxon>Metazoa</taxon>
        <taxon>Chordata</taxon>
        <taxon>Craniata</taxon>
        <taxon>Vertebrata</taxon>
        <taxon>Chondrichthyes</taxon>
        <taxon>Holocephali</taxon>
        <taxon>Chimaeriformes</taxon>
        <taxon>Callorhinchidae</taxon>
        <taxon>Callorhinchus</taxon>
    </lineage>
</organism>
<evidence type="ECO:0000256" key="6">
    <source>
        <dbReference type="ARBA" id="ARBA00023180"/>
    </source>
</evidence>
<comment type="similarity">
    <text evidence="2">Belongs to the G-protein coupled receptor 2 family. Adhesion G-protein coupled receptor (ADGR) subfamily.</text>
</comment>
<feature type="transmembrane region" description="Helical" evidence="7">
    <location>
        <begin position="362"/>
        <end position="383"/>
    </location>
</feature>
<keyword evidence="6" id="KW-0325">Glycoprotein</keyword>
<dbReference type="InterPro" id="IPR051587">
    <property type="entry name" value="Adhesion_GPCR"/>
</dbReference>
<dbReference type="AlphaFoldDB" id="A0A4W3HTE7"/>
<reference evidence="10" key="1">
    <citation type="journal article" date="2006" name="Science">
        <title>Ancient noncoding elements conserved in the human genome.</title>
        <authorList>
            <person name="Venkatesh B."/>
            <person name="Kirkness E.F."/>
            <person name="Loh Y.H."/>
            <person name="Halpern A.L."/>
            <person name="Lee A.P."/>
            <person name="Johnson J."/>
            <person name="Dandona N."/>
            <person name="Viswanathan L.D."/>
            <person name="Tay A."/>
            <person name="Venter J.C."/>
            <person name="Strausberg R.L."/>
            <person name="Brenner S."/>
        </authorList>
    </citation>
    <scope>NUCLEOTIDE SEQUENCE [LARGE SCALE GENOMIC DNA]</scope>
</reference>
<keyword evidence="5 7" id="KW-0472">Membrane</keyword>
<feature type="transmembrane region" description="Helical" evidence="7">
    <location>
        <begin position="287"/>
        <end position="313"/>
    </location>
</feature>
<proteinExistence type="inferred from homology"/>
<reference evidence="10" key="2">
    <citation type="journal article" date="2007" name="PLoS Biol.">
        <title>Survey sequencing and comparative analysis of the elephant shark (Callorhinchus milii) genome.</title>
        <authorList>
            <person name="Venkatesh B."/>
            <person name="Kirkness E.F."/>
            <person name="Loh Y.H."/>
            <person name="Halpern A.L."/>
            <person name="Lee A.P."/>
            <person name="Johnson J."/>
            <person name="Dandona N."/>
            <person name="Viswanathan L.D."/>
            <person name="Tay A."/>
            <person name="Venter J.C."/>
            <person name="Strausberg R.L."/>
            <person name="Brenner S."/>
        </authorList>
    </citation>
    <scope>NUCLEOTIDE SEQUENCE [LARGE SCALE GENOMIC DNA]</scope>
</reference>
<dbReference type="Pfam" id="PF00002">
    <property type="entry name" value="7tm_2"/>
    <property type="match status" value="1"/>
</dbReference>
<dbReference type="InterPro" id="IPR000203">
    <property type="entry name" value="GPS"/>
</dbReference>
<dbReference type="PANTHER" id="PTHR45813:SF8">
    <property type="entry name" value="IG-LIKE DOMAIN-CONTAINING PROTEIN"/>
    <property type="match status" value="1"/>
</dbReference>
<dbReference type="Ensembl" id="ENSCMIT00000021009.1">
    <property type="protein sequence ID" value="ENSCMIP00000020633.1"/>
    <property type="gene ID" value="ENSCMIG00000009492.1"/>
</dbReference>
<keyword evidence="4 7" id="KW-1133">Transmembrane helix</keyword>
<dbReference type="InterPro" id="IPR017981">
    <property type="entry name" value="GPCR_2-like_7TM"/>
</dbReference>
<dbReference type="PROSITE" id="PS50261">
    <property type="entry name" value="G_PROTEIN_RECEP_F2_4"/>
    <property type="match status" value="1"/>
</dbReference>
<reference evidence="9" key="4">
    <citation type="submission" date="2025-08" db="UniProtKB">
        <authorList>
            <consortium name="Ensembl"/>
        </authorList>
    </citation>
    <scope>IDENTIFICATION</scope>
</reference>
<evidence type="ECO:0000313" key="9">
    <source>
        <dbReference type="Ensembl" id="ENSCMIP00000020633.1"/>
    </source>
</evidence>
<feature type="transmembrane region" description="Helical" evidence="7">
    <location>
        <begin position="172"/>
        <end position="195"/>
    </location>
</feature>
<reference evidence="10" key="3">
    <citation type="journal article" date="2014" name="Nature">
        <title>Elephant shark genome provides unique insights into gnathostome evolution.</title>
        <authorList>
            <consortium name="International Elephant Shark Genome Sequencing Consortium"/>
            <person name="Venkatesh B."/>
            <person name="Lee A.P."/>
            <person name="Ravi V."/>
            <person name="Maurya A.K."/>
            <person name="Lian M.M."/>
            <person name="Swann J.B."/>
            <person name="Ohta Y."/>
            <person name="Flajnik M.F."/>
            <person name="Sutoh Y."/>
            <person name="Kasahara M."/>
            <person name="Hoon S."/>
            <person name="Gangu V."/>
            <person name="Roy S.W."/>
            <person name="Irimia M."/>
            <person name="Korzh V."/>
            <person name="Kondrychyn I."/>
            <person name="Lim Z.W."/>
            <person name="Tay B.H."/>
            <person name="Tohari S."/>
            <person name="Kong K.W."/>
            <person name="Ho S."/>
            <person name="Lorente-Galdos B."/>
            <person name="Quilez J."/>
            <person name="Marques-Bonet T."/>
            <person name="Raney B.J."/>
            <person name="Ingham P.W."/>
            <person name="Tay A."/>
            <person name="Hillier L.W."/>
            <person name="Minx P."/>
            <person name="Boehm T."/>
            <person name="Wilson R.K."/>
            <person name="Brenner S."/>
            <person name="Warren W.C."/>
        </authorList>
    </citation>
    <scope>NUCLEOTIDE SEQUENCE [LARGE SCALE GENOMIC DNA]</scope>
</reference>
<dbReference type="PRINTS" id="PR00249">
    <property type="entry name" value="GPCRSECRETIN"/>
</dbReference>
<evidence type="ECO:0000259" key="8">
    <source>
        <dbReference type="PROSITE" id="PS50261"/>
    </source>
</evidence>
<dbReference type="GO" id="GO:0016020">
    <property type="term" value="C:membrane"/>
    <property type="evidence" value="ECO:0007669"/>
    <property type="project" value="UniProtKB-SubCell"/>
</dbReference>
<evidence type="ECO:0000256" key="7">
    <source>
        <dbReference type="SAM" id="Phobius"/>
    </source>
</evidence>
<dbReference type="InterPro" id="IPR046338">
    <property type="entry name" value="GAIN_dom_sf"/>
</dbReference>
<dbReference type="GO" id="GO:0004930">
    <property type="term" value="F:G protein-coupled receptor activity"/>
    <property type="evidence" value="ECO:0007669"/>
    <property type="project" value="InterPro"/>
</dbReference>
<feature type="transmembrane region" description="Helical" evidence="7">
    <location>
        <begin position="207"/>
        <end position="229"/>
    </location>
</feature>
<evidence type="ECO:0000256" key="2">
    <source>
        <dbReference type="ARBA" id="ARBA00007343"/>
    </source>
</evidence>
<dbReference type="PANTHER" id="PTHR45813">
    <property type="entry name" value="IG-LIKE DOMAIN-CONTAINING PROTEIN"/>
    <property type="match status" value="1"/>
</dbReference>
<evidence type="ECO:0000256" key="3">
    <source>
        <dbReference type="ARBA" id="ARBA00022692"/>
    </source>
</evidence>
<feature type="transmembrane region" description="Helical" evidence="7">
    <location>
        <begin position="241"/>
        <end position="267"/>
    </location>
</feature>
<dbReference type="Gene3D" id="1.20.1070.10">
    <property type="entry name" value="Rhodopsin 7-helix transmembrane proteins"/>
    <property type="match status" value="1"/>
</dbReference>
<dbReference type="GO" id="GO:0007166">
    <property type="term" value="P:cell surface receptor signaling pathway"/>
    <property type="evidence" value="ECO:0007669"/>
    <property type="project" value="InterPro"/>
</dbReference>
<protein>
    <recommendedName>
        <fullName evidence="8">G-protein coupled receptors family 2 profile 2 domain-containing protein</fullName>
    </recommendedName>
</protein>
<dbReference type="InParanoid" id="A0A4W3HTE7"/>
<accession>A0A4W3HTE7</accession>
<reference evidence="9" key="5">
    <citation type="submission" date="2025-09" db="UniProtKB">
        <authorList>
            <consortium name="Ensembl"/>
        </authorList>
    </citation>
    <scope>IDENTIFICATION</scope>
</reference>
<evidence type="ECO:0000256" key="4">
    <source>
        <dbReference type="ARBA" id="ARBA00022989"/>
    </source>
</evidence>
<evidence type="ECO:0000256" key="1">
    <source>
        <dbReference type="ARBA" id="ARBA00004141"/>
    </source>
</evidence>
<dbReference type="Pfam" id="PF01825">
    <property type="entry name" value="GPS"/>
    <property type="match status" value="1"/>
</dbReference>
<keyword evidence="10" id="KW-1185">Reference proteome</keyword>
<dbReference type="GeneTree" id="ENSGT00940000154603"/>
<dbReference type="InterPro" id="IPR000832">
    <property type="entry name" value="GPCR_2_secretin-like"/>
</dbReference>
<evidence type="ECO:0000313" key="10">
    <source>
        <dbReference type="Proteomes" id="UP000314986"/>
    </source>
</evidence>
<dbReference type="OMA" id="FEITHPN"/>
<sequence>MQDFLNVTSILTGKANNNFNDDEKGLSYASQLMNSVEDFRQLLKPGKKTISITLPNIQLKGEEFDGNNINSNYTQNFSGNFSSTIYINPKTLENFQGCTTGWSENEITCQCGHLTSFAVLMLPNAPDFSFSTEITFVGLGMSIGSLAIYLMIEVMVWDSVVKTTIGYLRHIVLVNIAISLLLGQCAFLIGSVSYVKEKKNYCKIVTGFTHFFFLSTFFWMFCHSSMLFYHLNFVFHHIRKSIYMLILFVIGYFIPLLIVISAFAIFGDKYKGKYCWLNPEPIGKFSAFYTFIIPVGCIISIDIMILVLVIVKLMRPSVSDGGKSEDKETIMKIFKVILLLTPIFGLTWIIGFAEIIMSKSAVVHYMFIILNSLQVQAVLFGYFNKFLDPCRFVCINNLCKAVKEEMRAWHHSECVRRLWFKPHTGALSSQSRLKPFIVEL</sequence>
<evidence type="ECO:0000256" key="5">
    <source>
        <dbReference type="ARBA" id="ARBA00023136"/>
    </source>
</evidence>
<comment type="subcellular location">
    <subcellularLocation>
        <location evidence="1">Membrane</location>
        <topology evidence="1">Multi-pass membrane protein</topology>
    </subcellularLocation>
</comment>